<dbReference type="InterPro" id="IPR054030">
    <property type="entry name" value="Gp5_Vgr_C"/>
</dbReference>
<dbReference type="Pfam" id="PF22178">
    <property type="entry name" value="Gp5_trimer_C"/>
    <property type="match status" value="1"/>
</dbReference>
<dbReference type="RefSeq" id="WP_019999264.1">
    <property type="nucleotide sequence ID" value="NZ_CP192220.1"/>
</dbReference>
<protein>
    <recommendedName>
        <fullName evidence="1">Gp5/Type VI secretion system Vgr C-terminal trimerisation domain-containing protein</fullName>
    </recommendedName>
</protein>
<feature type="domain" description="Gp5/Type VI secretion system Vgr C-terminal trimerisation" evidence="1">
    <location>
        <begin position="215"/>
        <end position="292"/>
    </location>
</feature>
<organism evidence="2 3">
    <name type="scientific">Halodesulfovibrio aestuarii</name>
    <dbReference type="NCBI Taxonomy" id="126333"/>
    <lineage>
        <taxon>Bacteria</taxon>
        <taxon>Pseudomonadati</taxon>
        <taxon>Thermodesulfobacteriota</taxon>
        <taxon>Desulfovibrionia</taxon>
        <taxon>Desulfovibrionales</taxon>
        <taxon>Desulfovibrionaceae</taxon>
        <taxon>Halodesulfovibrio</taxon>
    </lineage>
</organism>
<gene>
    <name evidence="2" type="ORF">SAMN05660830_03091</name>
</gene>
<evidence type="ECO:0000313" key="2">
    <source>
        <dbReference type="EMBL" id="SHJ72514.1"/>
    </source>
</evidence>
<accession>A0A8G2CC60</accession>
<dbReference type="AlphaFoldDB" id="A0A8G2CC60"/>
<dbReference type="SUPFAM" id="SSF69349">
    <property type="entry name" value="Phage fibre proteins"/>
    <property type="match status" value="1"/>
</dbReference>
<sequence>MRELIKRIVLRTFPELTAGLHLDRYARVLKVADAPEDGGTCERFRPRYAVDVEILTPEGEPDKAFPRYEAVPLPVNGAGNESGQFAYPEPGAMVVIGFAYGRADHPIIRQVYPLGLSLPELTNGELRWQQSATVYQSADKHGNWTRSSEATITDESLRQVRRCVESIDNISREWRTVLENSTEEVGGVKTIEALGSVLIGSGGRMNISAVDSMNLTTARDMRLVVADNMRVATGADYQEVIKGSSSSNITGNEASTVGGNFTQSVSKDYTQTIKGKSSSTVTKEIAIKAGGTITHTAGGVFTIAAPKIVIGSGAGGVHLIEETLGVWEEVRDALKVLAGHTHSHPQGDTGAPLQGGIIAAHSTAVGEHHDRVESISG</sequence>
<reference evidence="2 3" key="1">
    <citation type="submission" date="2016-11" db="EMBL/GenBank/DDBJ databases">
        <authorList>
            <person name="Varghese N."/>
            <person name="Submissions S."/>
        </authorList>
    </citation>
    <scope>NUCLEOTIDE SEQUENCE [LARGE SCALE GENOMIC DNA]</scope>
    <source>
        <strain evidence="2 3">DSM 17919</strain>
    </source>
</reference>
<name>A0A8G2CC60_9BACT</name>
<comment type="caution">
    <text evidence="2">The sequence shown here is derived from an EMBL/GenBank/DDBJ whole genome shotgun (WGS) entry which is preliminary data.</text>
</comment>
<evidence type="ECO:0000313" key="3">
    <source>
        <dbReference type="Proteomes" id="UP000184001"/>
    </source>
</evidence>
<dbReference type="EMBL" id="FQZR01000011">
    <property type="protein sequence ID" value="SHJ72514.1"/>
    <property type="molecule type" value="Genomic_DNA"/>
</dbReference>
<dbReference type="Proteomes" id="UP000184001">
    <property type="component" value="Unassembled WGS sequence"/>
</dbReference>
<dbReference type="SUPFAM" id="SSF69255">
    <property type="entry name" value="gp5 N-terminal domain-like"/>
    <property type="match status" value="1"/>
</dbReference>
<proteinExistence type="predicted"/>
<evidence type="ECO:0000259" key="1">
    <source>
        <dbReference type="Pfam" id="PF22178"/>
    </source>
</evidence>